<evidence type="ECO:0000313" key="1">
    <source>
        <dbReference type="EMBL" id="SMP09078.1"/>
    </source>
</evidence>
<proteinExistence type="predicted"/>
<dbReference type="InterPro" id="IPR019270">
    <property type="entry name" value="DUF2283"/>
</dbReference>
<dbReference type="RefSeq" id="WP_283400181.1">
    <property type="nucleotide sequence ID" value="NZ_FXUB01000001.1"/>
</dbReference>
<gene>
    <name evidence="1" type="ORF">SAMN06265339_0691</name>
</gene>
<evidence type="ECO:0000313" key="2">
    <source>
        <dbReference type="Proteomes" id="UP001157911"/>
    </source>
</evidence>
<keyword evidence="2" id="KW-1185">Reference proteome</keyword>
<reference evidence="1 2" key="1">
    <citation type="submission" date="2017-05" db="EMBL/GenBank/DDBJ databases">
        <authorList>
            <person name="Varghese N."/>
            <person name="Submissions S."/>
        </authorList>
    </citation>
    <scope>NUCLEOTIDE SEQUENCE [LARGE SCALE GENOMIC DNA]</scope>
    <source>
        <strain evidence="1 2">DSM 15522</strain>
    </source>
</reference>
<evidence type="ECO:0008006" key="3">
    <source>
        <dbReference type="Google" id="ProtNLM"/>
    </source>
</evidence>
<organism evidence="1 2">
    <name type="scientific">Desulfurobacterium pacificum</name>
    <dbReference type="NCBI Taxonomy" id="240166"/>
    <lineage>
        <taxon>Bacteria</taxon>
        <taxon>Pseudomonadati</taxon>
        <taxon>Aquificota</taxon>
        <taxon>Aquificia</taxon>
        <taxon>Desulfurobacteriales</taxon>
        <taxon>Desulfurobacteriaceae</taxon>
        <taxon>Desulfurobacterium</taxon>
    </lineage>
</organism>
<dbReference type="EMBL" id="FXUB01000001">
    <property type="protein sequence ID" value="SMP09078.1"/>
    <property type="molecule type" value="Genomic_DNA"/>
</dbReference>
<name>A0ABY1NGC6_9BACT</name>
<dbReference type="Proteomes" id="UP001157911">
    <property type="component" value="Unassembled WGS sequence"/>
</dbReference>
<comment type="caution">
    <text evidence="1">The sequence shown here is derived from an EMBL/GenBank/DDBJ whole genome shotgun (WGS) entry which is preliminary data.</text>
</comment>
<dbReference type="Pfam" id="PF10049">
    <property type="entry name" value="DUF2283"/>
    <property type="match status" value="1"/>
</dbReference>
<accession>A0ABY1NGC6</accession>
<protein>
    <recommendedName>
        <fullName evidence="3">DUF2283 domain-containing protein</fullName>
    </recommendedName>
</protein>
<sequence>MEEIDIFKPEEGKLKYDKSSDILYVSFYDTEKGKWISLTIEKLKEKSKYFPKDDILWVTISDKGRCEGEYFSGGFIVDFDEDGEPAGLEIFGWKKFFDI</sequence>